<dbReference type="AlphaFoldDB" id="A0A835YDT8"/>
<keyword evidence="3" id="KW-1185">Reference proteome</keyword>
<dbReference type="Gene3D" id="1.10.510.10">
    <property type="entry name" value="Transferase(Phosphotransferase) domain 1"/>
    <property type="match status" value="1"/>
</dbReference>
<dbReference type="InterPro" id="IPR001245">
    <property type="entry name" value="Ser-Thr/Tyr_kinase_cat_dom"/>
</dbReference>
<dbReference type="OrthoDB" id="543893at2759"/>
<feature type="domain" description="Serine-threonine/tyrosine-protein kinase catalytic" evidence="1">
    <location>
        <begin position="43"/>
        <end position="121"/>
    </location>
</feature>
<sequence length="144" mass="15509">METSLDKLLYGSGTGEGATGGSLLPLYLVLHVASEVAKGLHTCFGVLLCEMLAGAVPWAGMGPVPIAVQVTMRNGRLPMPPWEAPGGCPSRWPAKMIRLIDSCWDRDPRRRPAAEEVVKALHLIKTRMQMDGILPPDGIPEAEL</sequence>
<proteinExistence type="predicted"/>
<gene>
    <name evidence="2" type="ORF">HYH03_000910</name>
</gene>
<dbReference type="Pfam" id="PF07714">
    <property type="entry name" value="PK_Tyr_Ser-Thr"/>
    <property type="match status" value="1"/>
</dbReference>
<protein>
    <recommendedName>
        <fullName evidence="1">Serine-threonine/tyrosine-protein kinase catalytic domain-containing protein</fullName>
    </recommendedName>
</protein>
<dbReference type="Proteomes" id="UP000612055">
    <property type="component" value="Unassembled WGS sequence"/>
</dbReference>
<dbReference type="InterPro" id="IPR051681">
    <property type="entry name" value="Ser/Thr_Kinases-Pseudokinases"/>
</dbReference>
<comment type="caution">
    <text evidence="2">The sequence shown here is derived from an EMBL/GenBank/DDBJ whole genome shotgun (WGS) entry which is preliminary data.</text>
</comment>
<accession>A0A835YDT8</accession>
<dbReference type="InterPro" id="IPR011009">
    <property type="entry name" value="Kinase-like_dom_sf"/>
</dbReference>
<reference evidence="2" key="1">
    <citation type="journal article" date="2020" name="bioRxiv">
        <title>Comparative genomics of Chlamydomonas.</title>
        <authorList>
            <person name="Craig R.J."/>
            <person name="Hasan A.R."/>
            <person name="Ness R.W."/>
            <person name="Keightley P.D."/>
        </authorList>
    </citation>
    <scope>NUCLEOTIDE SEQUENCE</scope>
    <source>
        <strain evidence="2">CCAP 11/70</strain>
    </source>
</reference>
<dbReference type="PANTHER" id="PTHR44329:SF214">
    <property type="entry name" value="PROTEIN KINASE DOMAIN-CONTAINING PROTEIN"/>
    <property type="match status" value="1"/>
</dbReference>
<dbReference type="GO" id="GO:0004674">
    <property type="term" value="F:protein serine/threonine kinase activity"/>
    <property type="evidence" value="ECO:0007669"/>
    <property type="project" value="TreeGrafter"/>
</dbReference>
<dbReference type="EMBL" id="JAEHOE010000002">
    <property type="protein sequence ID" value="KAG2501092.1"/>
    <property type="molecule type" value="Genomic_DNA"/>
</dbReference>
<evidence type="ECO:0000259" key="1">
    <source>
        <dbReference type="Pfam" id="PF07714"/>
    </source>
</evidence>
<organism evidence="2 3">
    <name type="scientific">Edaphochlamys debaryana</name>
    <dbReference type="NCBI Taxonomy" id="47281"/>
    <lineage>
        <taxon>Eukaryota</taxon>
        <taxon>Viridiplantae</taxon>
        <taxon>Chlorophyta</taxon>
        <taxon>core chlorophytes</taxon>
        <taxon>Chlorophyceae</taxon>
        <taxon>CS clade</taxon>
        <taxon>Chlamydomonadales</taxon>
        <taxon>Chlamydomonadales incertae sedis</taxon>
        <taxon>Edaphochlamys</taxon>
    </lineage>
</organism>
<dbReference type="SUPFAM" id="SSF56112">
    <property type="entry name" value="Protein kinase-like (PK-like)"/>
    <property type="match status" value="1"/>
</dbReference>
<evidence type="ECO:0000313" key="2">
    <source>
        <dbReference type="EMBL" id="KAG2501092.1"/>
    </source>
</evidence>
<name>A0A835YDT8_9CHLO</name>
<evidence type="ECO:0000313" key="3">
    <source>
        <dbReference type="Proteomes" id="UP000612055"/>
    </source>
</evidence>
<dbReference type="PANTHER" id="PTHR44329">
    <property type="entry name" value="SERINE/THREONINE-PROTEIN KINASE TNNI3K-RELATED"/>
    <property type="match status" value="1"/>
</dbReference>